<dbReference type="InterPro" id="IPR013785">
    <property type="entry name" value="Aldolase_TIM"/>
</dbReference>
<evidence type="ECO:0000256" key="7">
    <source>
        <dbReference type="ARBA" id="ARBA00022691"/>
    </source>
</evidence>
<evidence type="ECO:0000259" key="16">
    <source>
        <dbReference type="PROSITE" id="PS51918"/>
    </source>
</evidence>
<dbReference type="PATRIC" id="fig|1304275.5.peg.400"/>
<evidence type="ECO:0000256" key="5">
    <source>
        <dbReference type="ARBA" id="ARBA00022363"/>
    </source>
</evidence>
<dbReference type="InterPro" id="IPR022462">
    <property type="entry name" value="EpmB"/>
</dbReference>
<comment type="similarity">
    <text evidence="4">Belongs to the radical SAM superfamily. KamA family.</text>
</comment>
<dbReference type="GO" id="GO:0051539">
    <property type="term" value="F:4 iron, 4 sulfur cluster binding"/>
    <property type="evidence" value="ECO:0007669"/>
    <property type="project" value="UniProtKB-KW"/>
</dbReference>
<dbReference type="Gene3D" id="3.20.20.70">
    <property type="entry name" value="Aldolase class I"/>
    <property type="match status" value="1"/>
</dbReference>
<evidence type="ECO:0000256" key="15">
    <source>
        <dbReference type="PIRSR" id="PIRSR603739-50"/>
    </source>
</evidence>
<dbReference type="SUPFAM" id="SSF102114">
    <property type="entry name" value="Radical SAM enzymes"/>
    <property type="match status" value="1"/>
</dbReference>
<evidence type="ECO:0000256" key="4">
    <source>
        <dbReference type="ARBA" id="ARBA00008703"/>
    </source>
</evidence>
<comment type="catalytic activity">
    <reaction evidence="1">
        <text>L-lysine = D-beta-lysine</text>
        <dbReference type="Rhea" id="RHEA:44148"/>
        <dbReference type="ChEBI" id="CHEBI:32551"/>
        <dbReference type="ChEBI" id="CHEBI:84138"/>
    </reaction>
</comment>
<dbReference type="SFLD" id="SFLDG01070">
    <property type="entry name" value="PLP-dependent"/>
    <property type="match status" value="1"/>
</dbReference>
<keyword evidence="8 14" id="KW-0479">Metal-binding</keyword>
<dbReference type="PANTHER" id="PTHR30538:SF1">
    <property type="entry name" value="L-LYSINE 2,3-AMINOMUTASE"/>
    <property type="match status" value="1"/>
</dbReference>
<dbReference type="InterPro" id="IPR003739">
    <property type="entry name" value="Lys_aminomutase/Glu_NH3_mut"/>
</dbReference>
<keyword evidence="18" id="KW-1185">Reference proteome</keyword>
<evidence type="ECO:0000256" key="8">
    <source>
        <dbReference type="ARBA" id="ARBA00022723"/>
    </source>
</evidence>
<dbReference type="SFLD" id="SFLDF00314">
    <property type="entry name" value="L-lysine_2_3-aminomutase_(yjeK"/>
    <property type="match status" value="1"/>
</dbReference>
<accession>A0A084IQ75</accession>
<evidence type="ECO:0000256" key="10">
    <source>
        <dbReference type="ARBA" id="ARBA00023004"/>
    </source>
</evidence>
<feature type="binding site" evidence="14">
    <location>
        <position position="142"/>
    </location>
    <ligand>
        <name>[4Fe-4S] cluster</name>
        <dbReference type="ChEBI" id="CHEBI:49883"/>
        <note>4Fe-4S-S-AdoMet</note>
    </ligand>
</feature>
<evidence type="ECO:0000256" key="13">
    <source>
        <dbReference type="ARBA" id="ARBA00030756"/>
    </source>
</evidence>
<dbReference type="NCBIfam" id="TIGR03821">
    <property type="entry name" value="EFP_modif_epmB"/>
    <property type="match status" value="1"/>
</dbReference>
<evidence type="ECO:0000256" key="3">
    <source>
        <dbReference type="ARBA" id="ARBA00001966"/>
    </source>
</evidence>
<name>A0A084IQ75_SALHC</name>
<evidence type="ECO:0000256" key="1">
    <source>
        <dbReference type="ARBA" id="ARBA00001352"/>
    </source>
</evidence>
<keyword evidence="9 15" id="KW-0663">Pyridoxal phosphate</keyword>
<keyword evidence="10" id="KW-0408">Iron</keyword>
<evidence type="ECO:0000256" key="14">
    <source>
        <dbReference type="PIRSR" id="PIRSR004911-1"/>
    </source>
</evidence>
<feature type="binding site" evidence="14">
    <location>
        <position position="149"/>
    </location>
    <ligand>
        <name>[4Fe-4S] cluster</name>
        <dbReference type="ChEBI" id="CHEBI:49883"/>
        <note>4Fe-4S-S-AdoMet</note>
    </ligand>
</feature>
<evidence type="ECO:0000256" key="2">
    <source>
        <dbReference type="ARBA" id="ARBA00001933"/>
    </source>
</evidence>
<feature type="modified residue" description="N6-(pyridoxal phosphate)lysine" evidence="15">
    <location>
        <position position="354"/>
    </location>
</feature>
<evidence type="ECO:0000256" key="11">
    <source>
        <dbReference type="ARBA" id="ARBA00023014"/>
    </source>
</evidence>
<keyword evidence="6 14" id="KW-0004">4Fe-4S</keyword>
<gene>
    <name evidence="17" type="ORF">C41B8_01977</name>
</gene>
<comment type="caution">
    <text evidence="17">The sequence shown here is derived from an EMBL/GenBank/DDBJ whole genome shotgun (WGS) entry which is preliminary data.</text>
</comment>
<sequence length="369" mass="40183">MHGGPVLDLWHMSTRPAPSRITPLIEPRSLSYRSADWQQAMRDAITDVDTLFAELELPPEHKPAARRAAALFDLRVPRSYVARMRRGDIADPLLRQILPLDAEHADPPGFVDDAVGDQASAAGDGLLHKYYGRALLVTTGACAVHCRYCFRRHFDYSAQHAGGSHAEAALRRIAADPSIREVLLSGGDPLSLSNARLESLGDRLDAIEHVERLRLHTRTPAVMPERVDEAFLAWLARRRARVVVVVHVNHANELSDDVTAALRAMAASGATLLNQAVLLAGVNDSADALADLSLALFDAGVMPYYLHLLDRVRGTSHFEVSESRATTLMQEVAARLPGYLVPKLAREGAGDDAKSVLGVPARARHAVRG</sequence>
<reference evidence="17 18" key="1">
    <citation type="submission" date="2013-03" db="EMBL/GenBank/DDBJ databases">
        <title>Salinisphaera hydrothermalis C41B8 Genome Sequencing.</title>
        <authorList>
            <person name="Li C."/>
            <person name="Lai Q."/>
            <person name="Shao Z."/>
        </authorList>
    </citation>
    <scope>NUCLEOTIDE SEQUENCE [LARGE SCALE GENOMIC DNA]</scope>
    <source>
        <strain evidence="17 18">C41B8</strain>
    </source>
</reference>
<dbReference type="InterPro" id="IPR058240">
    <property type="entry name" value="rSAM_sf"/>
</dbReference>
<keyword evidence="12" id="KW-0413">Isomerase</keyword>
<dbReference type="Pfam" id="PF04055">
    <property type="entry name" value="Radical_SAM"/>
    <property type="match status" value="1"/>
</dbReference>
<dbReference type="PIRSF" id="PIRSF004911">
    <property type="entry name" value="DUF160"/>
    <property type="match status" value="1"/>
</dbReference>
<dbReference type="GO" id="GO:0046872">
    <property type="term" value="F:metal ion binding"/>
    <property type="evidence" value="ECO:0007669"/>
    <property type="project" value="UniProtKB-KW"/>
</dbReference>
<keyword evidence="11 14" id="KW-0411">Iron-sulfur</keyword>
<dbReference type="NCBIfam" id="TIGR00238">
    <property type="entry name" value="KamA family radical SAM protein"/>
    <property type="match status" value="1"/>
</dbReference>
<feature type="domain" description="Radical SAM core" evidence="16">
    <location>
        <begin position="128"/>
        <end position="340"/>
    </location>
</feature>
<dbReference type="Proteomes" id="UP000028302">
    <property type="component" value="Unassembled WGS sequence"/>
</dbReference>
<dbReference type="EMBL" id="APNK01000002">
    <property type="protein sequence ID" value="KEZ78859.1"/>
    <property type="molecule type" value="Genomic_DNA"/>
</dbReference>
<proteinExistence type="inferred from homology"/>
<dbReference type="CDD" id="cd01335">
    <property type="entry name" value="Radical_SAM"/>
    <property type="match status" value="1"/>
</dbReference>
<evidence type="ECO:0000313" key="18">
    <source>
        <dbReference type="Proteomes" id="UP000028302"/>
    </source>
</evidence>
<dbReference type="eggNOG" id="COG1509">
    <property type="taxonomic scope" value="Bacteria"/>
</dbReference>
<keyword evidence="7" id="KW-0949">S-adenosyl-L-methionine</keyword>
<dbReference type="InterPro" id="IPR007197">
    <property type="entry name" value="rSAM"/>
</dbReference>
<dbReference type="AlphaFoldDB" id="A0A084IQ75"/>
<dbReference type="PROSITE" id="PS51918">
    <property type="entry name" value="RADICAL_SAM"/>
    <property type="match status" value="1"/>
</dbReference>
<evidence type="ECO:0000256" key="12">
    <source>
        <dbReference type="ARBA" id="ARBA00023235"/>
    </source>
</evidence>
<feature type="binding site" evidence="14">
    <location>
        <position position="146"/>
    </location>
    <ligand>
        <name>[4Fe-4S] cluster</name>
        <dbReference type="ChEBI" id="CHEBI:49883"/>
        <note>4Fe-4S-S-AdoMet</note>
    </ligand>
</feature>
<evidence type="ECO:0000256" key="9">
    <source>
        <dbReference type="ARBA" id="ARBA00022898"/>
    </source>
</evidence>
<evidence type="ECO:0000313" key="17">
    <source>
        <dbReference type="EMBL" id="KEZ78859.1"/>
    </source>
</evidence>
<dbReference type="STRING" id="1304275.C41B8_01977"/>
<organism evidence="17 18">
    <name type="scientific">Salinisphaera hydrothermalis (strain C41B8)</name>
    <dbReference type="NCBI Taxonomy" id="1304275"/>
    <lineage>
        <taxon>Bacteria</taxon>
        <taxon>Pseudomonadati</taxon>
        <taxon>Pseudomonadota</taxon>
        <taxon>Gammaproteobacteria</taxon>
        <taxon>Salinisphaerales</taxon>
        <taxon>Salinisphaeraceae</taxon>
        <taxon>Salinisphaera</taxon>
    </lineage>
</organism>
<evidence type="ECO:0000256" key="6">
    <source>
        <dbReference type="ARBA" id="ARBA00022485"/>
    </source>
</evidence>
<dbReference type="GO" id="GO:0016853">
    <property type="term" value="F:isomerase activity"/>
    <property type="evidence" value="ECO:0007669"/>
    <property type="project" value="UniProtKB-KW"/>
</dbReference>
<protein>
    <recommendedName>
        <fullName evidence="5">L-lysine 2,3-aminomutase</fullName>
    </recommendedName>
    <alternativeName>
        <fullName evidence="13">EF-P post-translational modification enzyme B</fullName>
    </alternativeName>
</protein>
<dbReference type="SFLD" id="SFLDS00029">
    <property type="entry name" value="Radical_SAM"/>
    <property type="match status" value="1"/>
</dbReference>
<comment type="cofactor">
    <cofactor evidence="2 15">
        <name>pyridoxal 5'-phosphate</name>
        <dbReference type="ChEBI" id="CHEBI:597326"/>
    </cofactor>
</comment>
<dbReference type="PANTHER" id="PTHR30538">
    <property type="entry name" value="LYSINE 2,3-AMINOMUTASE-RELATED"/>
    <property type="match status" value="1"/>
</dbReference>
<comment type="cofactor">
    <cofactor evidence="3">
        <name>[4Fe-4S] cluster</name>
        <dbReference type="ChEBI" id="CHEBI:49883"/>
    </cofactor>
</comment>